<gene>
    <name evidence="2" type="ORF">TRSC58_01403</name>
</gene>
<dbReference type="EMBL" id="AUPL01001403">
    <property type="protein sequence ID" value="ESL10857.1"/>
    <property type="molecule type" value="Genomic_DNA"/>
</dbReference>
<feature type="compositionally biased region" description="Acidic residues" evidence="1">
    <location>
        <begin position="361"/>
        <end position="370"/>
    </location>
</feature>
<dbReference type="VEuPathDB" id="TriTrypDB:TRSC58_01403"/>
<keyword evidence="3" id="KW-1185">Reference proteome</keyword>
<organism evidence="2 3">
    <name type="scientific">Trypanosoma rangeli SC58</name>
    <dbReference type="NCBI Taxonomy" id="429131"/>
    <lineage>
        <taxon>Eukaryota</taxon>
        <taxon>Discoba</taxon>
        <taxon>Euglenozoa</taxon>
        <taxon>Kinetoplastea</taxon>
        <taxon>Metakinetoplastina</taxon>
        <taxon>Trypanosomatida</taxon>
        <taxon>Trypanosomatidae</taxon>
        <taxon>Trypanosoma</taxon>
        <taxon>Herpetosoma</taxon>
    </lineage>
</organism>
<feature type="compositionally biased region" description="Low complexity" evidence="1">
    <location>
        <begin position="802"/>
        <end position="811"/>
    </location>
</feature>
<feature type="compositionally biased region" description="Low complexity" evidence="1">
    <location>
        <begin position="405"/>
        <end position="415"/>
    </location>
</feature>
<feature type="compositionally biased region" description="Low complexity" evidence="1">
    <location>
        <begin position="446"/>
        <end position="460"/>
    </location>
</feature>
<feature type="compositionally biased region" description="Basic and acidic residues" evidence="1">
    <location>
        <begin position="329"/>
        <end position="338"/>
    </location>
</feature>
<feature type="region of interest" description="Disordered" evidence="1">
    <location>
        <begin position="648"/>
        <end position="677"/>
    </location>
</feature>
<dbReference type="OrthoDB" id="266254at2759"/>
<accession>A0A061JC47</accession>
<feature type="region of interest" description="Disordered" evidence="1">
    <location>
        <begin position="329"/>
        <end position="460"/>
    </location>
</feature>
<name>A0A061JC47_TRYRA</name>
<feature type="region of interest" description="Disordered" evidence="1">
    <location>
        <begin position="481"/>
        <end position="536"/>
    </location>
</feature>
<feature type="region of interest" description="Disordered" evidence="1">
    <location>
        <begin position="792"/>
        <end position="811"/>
    </location>
</feature>
<feature type="compositionally biased region" description="Polar residues" evidence="1">
    <location>
        <begin position="164"/>
        <end position="177"/>
    </location>
</feature>
<evidence type="ECO:0000313" key="2">
    <source>
        <dbReference type="EMBL" id="ESL10857.1"/>
    </source>
</evidence>
<evidence type="ECO:0000256" key="1">
    <source>
        <dbReference type="SAM" id="MobiDB-lite"/>
    </source>
</evidence>
<comment type="caution">
    <text evidence="2">The sequence shown here is derived from an EMBL/GenBank/DDBJ whole genome shotgun (WGS) entry which is preliminary data.</text>
</comment>
<reference evidence="2 3" key="1">
    <citation type="submission" date="2013-07" db="EMBL/GenBank/DDBJ databases">
        <authorList>
            <person name="Stoco P.H."/>
            <person name="Wagner G."/>
            <person name="Gerber A."/>
            <person name="Zaha A."/>
            <person name="Thompson C."/>
            <person name="Bartholomeu D.C."/>
            <person name="Luckemeyer D.D."/>
            <person name="Bahia D."/>
            <person name="Loreto E."/>
            <person name="Prestes E.B."/>
            <person name="Lima F.M."/>
            <person name="Rodrigues-Luiz G."/>
            <person name="Vallejo G.A."/>
            <person name="Filho J.F."/>
            <person name="Monteiro K.M."/>
            <person name="Tyler K.M."/>
            <person name="de Almeida L.G."/>
            <person name="Ortiz M.F."/>
            <person name="Siervo M.A."/>
            <person name="de Moraes M.H."/>
            <person name="Cunha O.L."/>
            <person name="Mendonca-Neto R."/>
            <person name="Silva R."/>
            <person name="Teixeira S.M."/>
            <person name="Murta S.M."/>
            <person name="Sincero T.C."/>
            <person name="Mendes T.A."/>
            <person name="Urmenyi T.P."/>
            <person name="Silva V.G."/>
            <person name="da Rocha W.D."/>
            <person name="Andersson B."/>
            <person name="Romanha A.J."/>
            <person name="Steindel M."/>
            <person name="de Vasconcelos A.T."/>
            <person name="Grisard E.C."/>
        </authorList>
    </citation>
    <scope>NUCLEOTIDE SEQUENCE [LARGE SCALE GENOMIC DNA]</scope>
    <source>
        <strain evidence="2 3">SC58</strain>
    </source>
</reference>
<proteinExistence type="predicted"/>
<feature type="compositionally biased region" description="Basic and acidic residues" evidence="1">
    <location>
        <begin position="422"/>
        <end position="433"/>
    </location>
</feature>
<feature type="compositionally biased region" description="Low complexity" evidence="1">
    <location>
        <begin position="374"/>
        <end position="389"/>
    </location>
</feature>
<dbReference type="AlphaFoldDB" id="A0A061JC47"/>
<protein>
    <submittedName>
        <fullName evidence="2">Uncharacterized protein</fullName>
    </submittedName>
</protein>
<feature type="compositionally biased region" description="Low complexity" evidence="1">
    <location>
        <begin position="115"/>
        <end position="124"/>
    </location>
</feature>
<evidence type="ECO:0000313" key="3">
    <source>
        <dbReference type="Proteomes" id="UP000031737"/>
    </source>
</evidence>
<feature type="region of interest" description="Disordered" evidence="1">
    <location>
        <begin position="101"/>
        <end position="208"/>
    </location>
</feature>
<feature type="compositionally biased region" description="Basic and acidic residues" evidence="1">
    <location>
        <begin position="392"/>
        <end position="404"/>
    </location>
</feature>
<sequence>MQRQARRFASVSDASDVSQMDPWKDDRCRDFVALNTIQRLRSYHAEAMLPVEPVNSLRAKNLILLPKTEPDAKTCETEEGCAIDRARILFFGPTAFTSLTSQGRMTASPHAGGYSSSRSSFPPSEEMRKSSPVKKVLQTTSVPLSPQPHDLGKQRDEVPATPGEGTSQSNAVGTQQGTHHDAFEAGATPLRRPINDTTTTPAPRPPELATGLVATCDEDRAHENEGTNSRHSTAGVVKFSCAIVEVIVAYYQSLLTRVVVLDRFNTKDLAFAWWVVGRNMDVAALHHYTGPMRRDSLVILLRHFYYELLNEQRPKKGLVLDSTLLPVHGGKEEEEGKKRGQSAAAPHKLGERRVGQKPSGGDDDDDEETEETKQQQAAVATAKTAAGGETTEETRKRPRSRLDSTRTSPSLISSSLRRRLHVKEEASKAKTTEETQATEVPETVEASAARSSRAKPASRQAAKLKEKAFVGAAVAAQTTGLAAQTDPTTPPPLTSPSSSAAAKLEPTAHHKPQGAAAGGAGAEAPPVERPHRSSRLANLEDIWRPLRSTRRRPFLSESSTDFAEASSAVAENRQNSASFLNYIVKRIHARMAKDANYAYLLTAFPGGDSFVKTEVEGHSSGLANDEDSKEKSLHGMHPALMQLLRYHHTPSPAPSVPRSGLGTGGEEERTAEAGSTKLAGPAVKTEFMVVHENHAAKEENAEDEQRLLPFAGESPPARPQDVMTSLEAFVKVDCADEDVISAQRHGAEDESHVGGGARAPLVQLPCPFSALTYAQRCLLTWEASLILDPAPTPPVGSGPQPALSTAASQSKASAARRRHYYNYWSNP</sequence>
<dbReference type="Proteomes" id="UP000031737">
    <property type="component" value="Unassembled WGS sequence"/>
</dbReference>